<accession>A0A413NB72</accession>
<gene>
    <name evidence="1" type="ORF">DW986_13625</name>
</gene>
<comment type="caution">
    <text evidence="1">The sequence shown here is derived from an EMBL/GenBank/DDBJ whole genome shotgun (WGS) entry which is preliminary data.</text>
</comment>
<dbReference type="AlphaFoldDB" id="A0A413NB72"/>
<evidence type="ECO:0000313" key="2">
    <source>
        <dbReference type="Proteomes" id="UP000285173"/>
    </source>
</evidence>
<evidence type="ECO:0000313" key="1">
    <source>
        <dbReference type="EMBL" id="RGZ45784.1"/>
    </source>
</evidence>
<dbReference type="EMBL" id="QSEF01000020">
    <property type="protein sequence ID" value="RGZ45784.1"/>
    <property type="molecule type" value="Genomic_DNA"/>
</dbReference>
<reference evidence="1 2" key="1">
    <citation type="submission" date="2018-08" db="EMBL/GenBank/DDBJ databases">
        <title>A genome reference for cultivated species of the human gut microbiota.</title>
        <authorList>
            <person name="Zou Y."/>
            <person name="Xue W."/>
            <person name="Luo G."/>
        </authorList>
    </citation>
    <scope>NUCLEOTIDE SEQUENCE [LARGE SCALE GENOMIC DNA]</scope>
    <source>
        <strain evidence="1 2">AM50-15</strain>
    </source>
</reference>
<dbReference type="Proteomes" id="UP000285173">
    <property type="component" value="Unassembled WGS sequence"/>
</dbReference>
<protein>
    <submittedName>
        <fullName evidence="1">DUF4248 domain-containing protein</fullName>
    </submittedName>
</protein>
<feature type="non-terminal residue" evidence="1">
    <location>
        <position position="35"/>
    </location>
</feature>
<organism evidence="1 2">
    <name type="scientific">Parabacteroides merdae</name>
    <dbReference type="NCBI Taxonomy" id="46503"/>
    <lineage>
        <taxon>Bacteria</taxon>
        <taxon>Pseudomonadati</taxon>
        <taxon>Bacteroidota</taxon>
        <taxon>Bacteroidia</taxon>
        <taxon>Bacteroidales</taxon>
        <taxon>Tannerellaceae</taxon>
        <taxon>Parabacteroides</taxon>
    </lineage>
</organism>
<sequence length="35" mass="3864">MNDKKIELISAKGAMGVTEFALLYFPESPPETAKH</sequence>
<proteinExistence type="predicted"/>
<name>A0A413NB72_9BACT</name>